<dbReference type="PANTHER" id="PTHR30146:SF109">
    <property type="entry name" value="HTH-TYPE TRANSCRIPTIONAL REGULATOR GALS"/>
    <property type="match status" value="1"/>
</dbReference>
<comment type="caution">
    <text evidence="5">The sequence shown here is derived from an EMBL/GenBank/DDBJ whole genome shotgun (WGS) entry which is preliminary data.</text>
</comment>
<dbReference type="Pfam" id="PF00356">
    <property type="entry name" value="LacI"/>
    <property type="match status" value="1"/>
</dbReference>
<keyword evidence="6" id="KW-1185">Reference proteome</keyword>
<dbReference type="InterPro" id="IPR000843">
    <property type="entry name" value="HTH_LacI"/>
</dbReference>
<dbReference type="PROSITE" id="PS50932">
    <property type="entry name" value="HTH_LACI_2"/>
    <property type="match status" value="1"/>
</dbReference>
<dbReference type="GO" id="GO:0000976">
    <property type="term" value="F:transcription cis-regulatory region binding"/>
    <property type="evidence" value="ECO:0007669"/>
    <property type="project" value="TreeGrafter"/>
</dbReference>
<evidence type="ECO:0000313" key="5">
    <source>
        <dbReference type="EMBL" id="RLM27881.1"/>
    </source>
</evidence>
<dbReference type="EMBL" id="MJLZ01000002">
    <property type="protein sequence ID" value="RLM27881.1"/>
    <property type="molecule type" value="Genomic_DNA"/>
</dbReference>
<dbReference type="Pfam" id="PF00532">
    <property type="entry name" value="Peripla_BP_1"/>
    <property type="match status" value="1"/>
</dbReference>
<feature type="domain" description="HTH lacI-type" evidence="4">
    <location>
        <begin position="1"/>
        <end position="54"/>
    </location>
</feature>
<name>A0A421DTN5_9GAMM</name>
<evidence type="ECO:0000259" key="4">
    <source>
        <dbReference type="PROSITE" id="PS50932"/>
    </source>
</evidence>
<dbReference type="InterPro" id="IPR010982">
    <property type="entry name" value="Lambda_DNA-bd_dom_sf"/>
</dbReference>
<dbReference type="CDD" id="cd01392">
    <property type="entry name" value="HTH_LacI"/>
    <property type="match status" value="1"/>
</dbReference>
<dbReference type="Proteomes" id="UP000285648">
    <property type="component" value="Unassembled WGS sequence"/>
</dbReference>
<organism evidence="5 6">
    <name type="scientific">Brenneria alni</name>
    <dbReference type="NCBI Taxonomy" id="71656"/>
    <lineage>
        <taxon>Bacteria</taxon>
        <taxon>Pseudomonadati</taxon>
        <taxon>Pseudomonadota</taxon>
        <taxon>Gammaproteobacteria</taxon>
        <taxon>Enterobacterales</taxon>
        <taxon>Pectobacteriaceae</taxon>
        <taxon>Brenneria</taxon>
    </lineage>
</organism>
<evidence type="ECO:0000313" key="6">
    <source>
        <dbReference type="Proteomes" id="UP000285648"/>
    </source>
</evidence>
<dbReference type="Gene3D" id="1.10.260.40">
    <property type="entry name" value="lambda repressor-like DNA-binding domains"/>
    <property type="match status" value="1"/>
</dbReference>
<dbReference type="PANTHER" id="PTHR30146">
    <property type="entry name" value="LACI-RELATED TRANSCRIPTIONAL REPRESSOR"/>
    <property type="match status" value="1"/>
</dbReference>
<dbReference type="CDD" id="cd06280">
    <property type="entry name" value="PBP1_LacI-like"/>
    <property type="match status" value="1"/>
</dbReference>
<keyword evidence="3" id="KW-0804">Transcription</keyword>
<dbReference type="SMART" id="SM00354">
    <property type="entry name" value="HTH_LACI"/>
    <property type="match status" value="1"/>
</dbReference>
<proteinExistence type="predicted"/>
<dbReference type="PROSITE" id="PS00356">
    <property type="entry name" value="HTH_LACI_1"/>
    <property type="match status" value="1"/>
</dbReference>
<dbReference type="AlphaFoldDB" id="A0A421DTN5"/>
<accession>A0A421DTN5</accession>
<reference evidence="5 6" key="1">
    <citation type="submission" date="2016-09" db="EMBL/GenBank/DDBJ databases">
        <authorList>
            <person name="Doonan J."/>
            <person name="Pachebat J.A."/>
            <person name="Golyshin P.N."/>
            <person name="Denman S."/>
            <person name="Mcdonald J.E."/>
        </authorList>
    </citation>
    <scope>NUCLEOTIDE SEQUENCE [LARGE SCALE GENOMIC DNA]</scope>
    <source>
        <strain evidence="5 6">NCPPB 3934</strain>
    </source>
</reference>
<dbReference type="InterPro" id="IPR001761">
    <property type="entry name" value="Peripla_BP/Lac1_sug-bd_dom"/>
</dbReference>
<keyword evidence="2" id="KW-0238">DNA-binding</keyword>
<evidence type="ECO:0000256" key="1">
    <source>
        <dbReference type="ARBA" id="ARBA00023015"/>
    </source>
</evidence>
<keyword evidence="1" id="KW-0805">Transcription regulation</keyword>
<dbReference type="GO" id="GO:0003700">
    <property type="term" value="F:DNA-binding transcription factor activity"/>
    <property type="evidence" value="ECO:0007669"/>
    <property type="project" value="TreeGrafter"/>
</dbReference>
<gene>
    <name evidence="5" type="ORF">BIY29_01845</name>
</gene>
<dbReference type="SUPFAM" id="SSF53822">
    <property type="entry name" value="Periplasmic binding protein-like I"/>
    <property type="match status" value="1"/>
</dbReference>
<evidence type="ECO:0000256" key="3">
    <source>
        <dbReference type="ARBA" id="ARBA00023163"/>
    </source>
</evidence>
<dbReference type="InterPro" id="IPR028082">
    <property type="entry name" value="Peripla_BP_I"/>
</dbReference>
<dbReference type="Gene3D" id="3.40.50.2300">
    <property type="match status" value="2"/>
</dbReference>
<evidence type="ECO:0000256" key="2">
    <source>
        <dbReference type="ARBA" id="ARBA00023125"/>
    </source>
</evidence>
<protein>
    <recommendedName>
        <fullName evidence="4">HTH lacI-type domain-containing protein</fullName>
    </recommendedName>
</protein>
<sequence length="342" mass="37240">MQDVAREAAVSSATVSRVLAGFKGATSEATAERVLQAARRLGYVVNSVAASLRKEKTFSVGLILADISNPFFGGLARGVENTLKSEGFSVLLANTDNDVTEEKRLLRLMMEKQVDAVIMSSSASKNDHILDAVARGMHIVLVDTELKDVPVDTVVVDNQQAAKKAVDYLIDLGHRNIAIITGKQQASFDQERLEGYREAFNARGIAICEDLIFSSDSTYLGGRHAIKTLIRQAPSITAFFATNNLMTIGALSEILAQGFTIPQDFSLIGFDDMEWYPIFKPAITAISQPIYQLGIIAAQRLLNTLLSEQPLSPERIVLNTELIIRDSASPPSLSIPSVTERK</sequence>
<dbReference type="SUPFAM" id="SSF47413">
    <property type="entry name" value="lambda repressor-like DNA-binding domains"/>
    <property type="match status" value="1"/>
</dbReference>